<evidence type="ECO:0000313" key="6">
    <source>
        <dbReference type="Proteomes" id="UP000244571"/>
    </source>
</evidence>
<evidence type="ECO:0000313" key="5">
    <source>
        <dbReference type="EMBL" id="AWB34427.1"/>
    </source>
</evidence>
<name>A0A2R4XKV8_9BURK</name>
<evidence type="ECO:0000259" key="4">
    <source>
        <dbReference type="PROSITE" id="PS50043"/>
    </source>
</evidence>
<dbReference type="PRINTS" id="PR00038">
    <property type="entry name" value="HTHLUXR"/>
</dbReference>
<dbReference type="KEGG" id="boz:DBV39_12725"/>
<evidence type="ECO:0000256" key="1">
    <source>
        <dbReference type="ARBA" id="ARBA00023015"/>
    </source>
</evidence>
<dbReference type="AlphaFoldDB" id="A0A2R4XKV8"/>
<sequence length="191" mass="20828">MLSVGIVLLDRRGRTCFANHSAVEIARNLRGLTPGETLKALDGTHQLSLRDMLGKVVYCALKRQDRVLCYALKRRNSRGSRGELTMVACALDGDEAVAETDAVAALFITDPQRVSKHSSRLIASQFGLTPAETRIANGLIHGKSPEDIARSLNVSQTTVAFHLRNLYQKTGTHRQAGFVSRVLTATPGIVY</sequence>
<reference evidence="5 6" key="1">
    <citation type="submission" date="2018-04" db="EMBL/GenBank/DDBJ databases">
        <title>Bordetella sp. HZ20 isolated from seawater.</title>
        <authorList>
            <person name="Sun C."/>
        </authorList>
    </citation>
    <scope>NUCLEOTIDE SEQUENCE [LARGE SCALE GENOMIC DNA]</scope>
    <source>
        <strain evidence="5 6">HZ20</strain>
    </source>
</reference>
<keyword evidence="2" id="KW-0238">DNA-binding</keyword>
<dbReference type="Proteomes" id="UP000244571">
    <property type="component" value="Chromosome"/>
</dbReference>
<organism evidence="5 6">
    <name type="scientific">Orrella marina</name>
    <dbReference type="NCBI Taxonomy" id="2163011"/>
    <lineage>
        <taxon>Bacteria</taxon>
        <taxon>Pseudomonadati</taxon>
        <taxon>Pseudomonadota</taxon>
        <taxon>Betaproteobacteria</taxon>
        <taxon>Burkholderiales</taxon>
        <taxon>Alcaligenaceae</taxon>
        <taxon>Orrella</taxon>
    </lineage>
</organism>
<dbReference type="GO" id="GO:0006355">
    <property type="term" value="P:regulation of DNA-templated transcription"/>
    <property type="evidence" value="ECO:0007669"/>
    <property type="project" value="InterPro"/>
</dbReference>
<keyword evidence="1" id="KW-0805">Transcription regulation</keyword>
<proteinExistence type="predicted"/>
<gene>
    <name evidence="5" type="ORF">DBV39_12725</name>
</gene>
<feature type="domain" description="HTH luxR-type" evidence="4">
    <location>
        <begin position="121"/>
        <end position="186"/>
    </location>
</feature>
<keyword evidence="3" id="KW-0804">Transcription</keyword>
<keyword evidence="6" id="KW-1185">Reference proteome</keyword>
<dbReference type="GO" id="GO:0003677">
    <property type="term" value="F:DNA binding"/>
    <property type="evidence" value="ECO:0007669"/>
    <property type="project" value="UniProtKB-KW"/>
</dbReference>
<dbReference type="Gene3D" id="1.10.10.10">
    <property type="entry name" value="Winged helix-like DNA-binding domain superfamily/Winged helix DNA-binding domain"/>
    <property type="match status" value="1"/>
</dbReference>
<dbReference type="PROSITE" id="PS50043">
    <property type="entry name" value="HTH_LUXR_2"/>
    <property type="match status" value="1"/>
</dbReference>
<evidence type="ECO:0000256" key="2">
    <source>
        <dbReference type="ARBA" id="ARBA00023125"/>
    </source>
</evidence>
<dbReference type="PANTHER" id="PTHR44688">
    <property type="entry name" value="DNA-BINDING TRANSCRIPTIONAL ACTIVATOR DEVR_DOSR"/>
    <property type="match status" value="1"/>
</dbReference>
<accession>A0A2R4XKV8</accession>
<evidence type="ECO:0000256" key="3">
    <source>
        <dbReference type="ARBA" id="ARBA00023163"/>
    </source>
</evidence>
<dbReference type="EMBL" id="CP028901">
    <property type="protein sequence ID" value="AWB34427.1"/>
    <property type="molecule type" value="Genomic_DNA"/>
</dbReference>
<dbReference type="InterPro" id="IPR016032">
    <property type="entry name" value="Sig_transdc_resp-reg_C-effctor"/>
</dbReference>
<dbReference type="PANTHER" id="PTHR44688:SF16">
    <property type="entry name" value="DNA-BINDING TRANSCRIPTIONAL ACTIVATOR DEVR_DOSR"/>
    <property type="match status" value="1"/>
</dbReference>
<dbReference type="InterPro" id="IPR000792">
    <property type="entry name" value="Tscrpt_reg_LuxR_C"/>
</dbReference>
<dbReference type="InterPro" id="IPR036388">
    <property type="entry name" value="WH-like_DNA-bd_sf"/>
</dbReference>
<dbReference type="SMART" id="SM00421">
    <property type="entry name" value="HTH_LUXR"/>
    <property type="match status" value="1"/>
</dbReference>
<dbReference type="Pfam" id="PF00196">
    <property type="entry name" value="GerE"/>
    <property type="match status" value="1"/>
</dbReference>
<protein>
    <recommendedName>
        <fullName evidence="4">HTH luxR-type domain-containing protein</fullName>
    </recommendedName>
</protein>
<dbReference type="SUPFAM" id="SSF46894">
    <property type="entry name" value="C-terminal effector domain of the bipartite response regulators"/>
    <property type="match status" value="1"/>
</dbReference>